<dbReference type="AlphaFoldDB" id="A0A645EZ04"/>
<protein>
    <submittedName>
        <fullName evidence="2">Uncharacterized protein</fullName>
    </submittedName>
</protein>
<organism evidence="2">
    <name type="scientific">bioreactor metagenome</name>
    <dbReference type="NCBI Taxonomy" id="1076179"/>
    <lineage>
        <taxon>unclassified sequences</taxon>
        <taxon>metagenomes</taxon>
        <taxon>ecological metagenomes</taxon>
    </lineage>
</organism>
<feature type="region of interest" description="Disordered" evidence="1">
    <location>
        <begin position="51"/>
        <end position="124"/>
    </location>
</feature>
<evidence type="ECO:0000256" key="1">
    <source>
        <dbReference type="SAM" id="MobiDB-lite"/>
    </source>
</evidence>
<gene>
    <name evidence="2" type="ORF">SDC9_153922</name>
</gene>
<proteinExistence type="predicted"/>
<comment type="caution">
    <text evidence="2">The sequence shown here is derived from an EMBL/GenBank/DDBJ whole genome shotgun (WGS) entry which is preliminary data.</text>
</comment>
<reference evidence="2" key="1">
    <citation type="submission" date="2019-08" db="EMBL/GenBank/DDBJ databases">
        <authorList>
            <person name="Kucharzyk K."/>
            <person name="Murdoch R.W."/>
            <person name="Higgins S."/>
            <person name="Loffler F."/>
        </authorList>
    </citation>
    <scope>NUCLEOTIDE SEQUENCE</scope>
</reference>
<name>A0A645EZ04_9ZZZZ</name>
<dbReference type="EMBL" id="VSSQ01052594">
    <property type="protein sequence ID" value="MPN06666.1"/>
    <property type="molecule type" value="Genomic_DNA"/>
</dbReference>
<feature type="compositionally biased region" description="Basic residues" evidence="1">
    <location>
        <begin position="66"/>
        <end position="77"/>
    </location>
</feature>
<accession>A0A645EZ04</accession>
<sequence length="124" mass="13224">MRAPVAIHPDVGLHIADVGVHAQPHLHIGADGAAVVHALRAGIAHPQIGRRGAHINRRRAEDAQHQRRLHHQQHTRKSHGEDRRHKTAPFVGQRLAGKRDHGVASLSAGSAGSGAPPSALYSVT</sequence>
<evidence type="ECO:0000313" key="2">
    <source>
        <dbReference type="EMBL" id="MPN06666.1"/>
    </source>
</evidence>
<feature type="compositionally biased region" description="Low complexity" evidence="1">
    <location>
        <begin position="104"/>
        <end position="124"/>
    </location>
</feature>